<dbReference type="PANTHER" id="PTHR43214:SF41">
    <property type="entry name" value="NITRATE_NITRITE RESPONSE REGULATOR PROTEIN NARP"/>
    <property type="match status" value="1"/>
</dbReference>
<dbReference type="InterPro" id="IPR011990">
    <property type="entry name" value="TPR-like_helical_dom_sf"/>
</dbReference>
<evidence type="ECO:0000313" key="6">
    <source>
        <dbReference type="Proteomes" id="UP000313231"/>
    </source>
</evidence>
<dbReference type="Gene3D" id="1.10.10.10">
    <property type="entry name" value="Winged helix-like DNA-binding domain superfamily/Winged helix DNA-binding domain"/>
    <property type="match status" value="1"/>
</dbReference>
<dbReference type="PROSITE" id="PS00622">
    <property type="entry name" value="HTH_LUXR_1"/>
    <property type="match status" value="1"/>
</dbReference>
<evidence type="ECO:0000256" key="1">
    <source>
        <dbReference type="ARBA" id="ARBA00023015"/>
    </source>
</evidence>
<dbReference type="InterPro" id="IPR000792">
    <property type="entry name" value="Tscrpt_reg_LuxR_C"/>
</dbReference>
<dbReference type="InterPro" id="IPR039420">
    <property type="entry name" value="WalR-like"/>
</dbReference>
<keyword evidence="6" id="KW-1185">Reference proteome</keyword>
<gene>
    <name evidence="5" type="ORF">FHP29_14100</name>
</gene>
<dbReference type="GO" id="GO:0003677">
    <property type="term" value="F:DNA binding"/>
    <property type="evidence" value="ECO:0007669"/>
    <property type="project" value="UniProtKB-KW"/>
</dbReference>
<dbReference type="EMBL" id="VDMP01000025">
    <property type="protein sequence ID" value="TNM38392.1"/>
    <property type="molecule type" value="Genomic_DNA"/>
</dbReference>
<comment type="caution">
    <text evidence="5">The sequence shown here is derived from an EMBL/GenBank/DDBJ whole genome shotgun (WGS) entry which is preliminary data.</text>
</comment>
<evidence type="ECO:0000313" key="5">
    <source>
        <dbReference type="EMBL" id="TNM38392.1"/>
    </source>
</evidence>
<name>A0A5C4VR63_9ACTN</name>
<sequence>MSLEAGRRAYAARAWPDARRAYAAADGHTARDLEQWGLAAFLTGELDEAVAARERAHHAYLADGDPDGASRVAFWLGLTANFRGDLAQASGWWTLMRSVQGDRFAASVWRGYEQLTAAMFHLHSGHAEEALRLASGLRPIAAEHDDVDLGVFGGLAHGQALLANGDLASGLAELDATMVRATAAPVTPQAVGIVYCAIVANCKACLDLERSVEWTRVLDEWCARQPGLVPFQGACIVHRSEVHQLRGDWSRAIDELDRLIAHPGPNLNTIGEAHYLRAELHRLRGEDDAAESGYRAALAHGKDPQPGLALMRLAQGRAEAALLALRRALEEPGSPQLRIRLWPALLEVALATGDLACATEASARLDQAAEAAGAAFLRASAASARGRLALHRADPQQALGALRSALDGFRATGSPYDEARCRIDVAEACDALGDHETAQLERHAARAVFTALGARPDIDRLDKVTRTERHGLTGREAEVLRLVAAGATNRGIAEQLVLSEKTVARHLANIFLKLEVSNRAAATAWAHRHGLA</sequence>
<dbReference type="AlphaFoldDB" id="A0A5C4VR63"/>
<keyword evidence="2" id="KW-0238">DNA-binding</keyword>
<evidence type="ECO:0000256" key="2">
    <source>
        <dbReference type="ARBA" id="ARBA00023125"/>
    </source>
</evidence>
<dbReference type="Pfam" id="PF00196">
    <property type="entry name" value="GerE"/>
    <property type="match status" value="1"/>
</dbReference>
<dbReference type="RefSeq" id="WP_139623506.1">
    <property type="nucleotide sequence ID" value="NZ_VDMP01000025.1"/>
</dbReference>
<evidence type="ECO:0000256" key="3">
    <source>
        <dbReference type="ARBA" id="ARBA00023163"/>
    </source>
</evidence>
<evidence type="ECO:0000259" key="4">
    <source>
        <dbReference type="PROSITE" id="PS50043"/>
    </source>
</evidence>
<dbReference type="PROSITE" id="PS50043">
    <property type="entry name" value="HTH_LUXR_2"/>
    <property type="match status" value="1"/>
</dbReference>
<dbReference type="Gene3D" id="1.25.40.10">
    <property type="entry name" value="Tetratricopeptide repeat domain"/>
    <property type="match status" value="1"/>
</dbReference>
<accession>A0A5C4VR63</accession>
<dbReference type="PANTHER" id="PTHR43214">
    <property type="entry name" value="TWO-COMPONENT RESPONSE REGULATOR"/>
    <property type="match status" value="1"/>
</dbReference>
<dbReference type="InterPro" id="IPR036388">
    <property type="entry name" value="WH-like_DNA-bd_sf"/>
</dbReference>
<dbReference type="SUPFAM" id="SSF48452">
    <property type="entry name" value="TPR-like"/>
    <property type="match status" value="1"/>
</dbReference>
<dbReference type="Proteomes" id="UP000313231">
    <property type="component" value="Unassembled WGS sequence"/>
</dbReference>
<dbReference type="CDD" id="cd06170">
    <property type="entry name" value="LuxR_C_like"/>
    <property type="match status" value="1"/>
</dbReference>
<protein>
    <recommendedName>
        <fullName evidence="4">HTH luxR-type domain-containing protein</fullName>
    </recommendedName>
</protein>
<dbReference type="PRINTS" id="PR00038">
    <property type="entry name" value="HTHLUXR"/>
</dbReference>
<proteinExistence type="predicted"/>
<keyword evidence="1" id="KW-0805">Transcription regulation</keyword>
<dbReference type="InterPro" id="IPR016032">
    <property type="entry name" value="Sig_transdc_resp-reg_C-effctor"/>
</dbReference>
<keyword evidence="3" id="KW-0804">Transcription</keyword>
<organism evidence="5 6">
    <name type="scientific">Nocardioides albidus</name>
    <dbReference type="NCBI Taxonomy" id="1517589"/>
    <lineage>
        <taxon>Bacteria</taxon>
        <taxon>Bacillati</taxon>
        <taxon>Actinomycetota</taxon>
        <taxon>Actinomycetes</taxon>
        <taxon>Propionibacteriales</taxon>
        <taxon>Nocardioidaceae</taxon>
        <taxon>Nocardioides</taxon>
    </lineage>
</organism>
<dbReference type="GO" id="GO:0006355">
    <property type="term" value="P:regulation of DNA-templated transcription"/>
    <property type="evidence" value="ECO:0007669"/>
    <property type="project" value="InterPro"/>
</dbReference>
<dbReference type="SUPFAM" id="SSF46894">
    <property type="entry name" value="C-terminal effector domain of the bipartite response regulators"/>
    <property type="match status" value="1"/>
</dbReference>
<dbReference type="SMART" id="SM00421">
    <property type="entry name" value="HTH_LUXR"/>
    <property type="match status" value="1"/>
</dbReference>
<feature type="domain" description="HTH luxR-type" evidence="4">
    <location>
        <begin position="465"/>
        <end position="530"/>
    </location>
</feature>
<dbReference type="OrthoDB" id="27092at2"/>
<reference evidence="5 6" key="1">
    <citation type="journal article" date="2016" name="Int. J. Syst. Evol. Microbiol.">
        <title>Nocardioides albidus sp. nov., an actinobacterium isolated from garden soil.</title>
        <authorList>
            <person name="Singh H."/>
            <person name="Du J."/>
            <person name="Trinh H."/>
            <person name="Won K."/>
            <person name="Yang J.E."/>
            <person name="Yin C."/>
            <person name="Kook M."/>
            <person name="Yi T.H."/>
        </authorList>
    </citation>
    <scope>NUCLEOTIDE SEQUENCE [LARGE SCALE GENOMIC DNA]</scope>
    <source>
        <strain evidence="5 6">CCTCC AB 2015297</strain>
    </source>
</reference>